<feature type="non-terminal residue" evidence="2">
    <location>
        <position position="1"/>
    </location>
</feature>
<dbReference type="Pfam" id="PF13460">
    <property type="entry name" value="NAD_binding_10"/>
    <property type="match status" value="1"/>
</dbReference>
<evidence type="ECO:0000259" key="1">
    <source>
        <dbReference type="Pfam" id="PF13460"/>
    </source>
</evidence>
<accession>X1PXF9</accession>
<gene>
    <name evidence="2" type="ORF">S06H3_63682</name>
</gene>
<dbReference type="GO" id="GO:0044877">
    <property type="term" value="F:protein-containing complex binding"/>
    <property type="evidence" value="ECO:0007669"/>
    <property type="project" value="TreeGrafter"/>
</dbReference>
<feature type="non-terminal residue" evidence="2">
    <location>
        <position position="131"/>
    </location>
</feature>
<dbReference type="InterPro" id="IPR036291">
    <property type="entry name" value="NAD(P)-bd_dom_sf"/>
</dbReference>
<protein>
    <recommendedName>
        <fullName evidence="1">NAD(P)-binding domain-containing protein</fullName>
    </recommendedName>
</protein>
<reference evidence="2" key="1">
    <citation type="journal article" date="2014" name="Front. Microbiol.">
        <title>High frequency of phylogenetically diverse reductive dehalogenase-homologous genes in deep subseafloor sedimentary metagenomes.</title>
        <authorList>
            <person name="Kawai M."/>
            <person name="Futagami T."/>
            <person name="Toyoda A."/>
            <person name="Takaki Y."/>
            <person name="Nishi S."/>
            <person name="Hori S."/>
            <person name="Arai W."/>
            <person name="Tsubouchi T."/>
            <person name="Morono Y."/>
            <person name="Uchiyama I."/>
            <person name="Ito T."/>
            <person name="Fujiyama A."/>
            <person name="Inagaki F."/>
            <person name="Takami H."/>
        </authorList>
    </citation>
    <scope>NUCLEOTIDE SEQUENCE</scope>
    <source>
        <strain evidence="2">Expedition CK06-06</strain>
    </source>
</reference>
<dbReference type="PANTHER" id="PTHR12126">
    <property type="entry name" value="NADH-UBIQUINONE OXIDOREDUCTASE 39 KDA SUBUNIT-RELATED"/>
    <property type="match status" value="1"/>
</dbReference>
<dbReference type="SUPFAM" id="SSF51735">
    <property type="entry name" value="NAD(P)-binding Rossmann-fold domains"/>
    <property type="match status" value="1"/>
</dbReference>
<dbReference type="Gene3D" id="3.40.50.720">
    <property type="entry name" value="NAD(P)-binding Rossmann-like Domain"/>
    <property type="match status" value="1"/>
</dbReference>
<sequence>CRIVPGDIKDDRAVREVLDGCDAVVYTIGIIRECKRKGITFDELHYRGAKLVVDLSVEYGVERFVLMSANGVKPDGTVYQKTKFMAEQYLRNTGLHWTIFRPSVVFGDPMGKIEFCSQLRDQIINIPFPAR</sequence>
<proteinExistence type="predicted"/>
<dbReference type="InterPro" id="IPR051207">
    <property type="entry name" value="ComplexI_NDUFA9_subunit"/>
</dbReference>
<dbReference type="EMBL" id="BARV01042309">
    <property type="protein sequence ID" value="GAI47246.1"/>
    <property type="molecule type" value="Genomic_DNA"/>
</dbReference>
<dbReference type="PANTHER" id="PTHR12126:SF11">
    <property type="entry name" value="NADH DEHYDROGENASE [UBIQUINONE] 1 ALPHA SUBCOMPLEX SUBUNIT 9, MITOCHONDRIAL"/>
    <property type="match status" value="1"/>
</dbReference>
<evidence type="ECO:0000313" key="2">
    <source>
        <dbReference type="EMBL" id="GAI47246.1"/>
    </source>
</evidence>
<dbReference type="AlphaFoldDB" id="X1PXF9"/>
<dbReference type="InterPro" id="IPR016040">
    <property type="entry name" value="NAD(P)-bd_dom"/>
</dbReference>
<feature type="domain" description="NAD(P)-binding" evidence="1">
    <location>
        <begin position="2"/>
        <end position="115"/>
    </location>
</feature>
<organism evidence="2">
    <name type="scientific">marine sediment metagenome</name>
    <dbReference type="NCBI Taxonomy" id="412755"/>
    <lineage>
        <taxon>unclassified sequences</taxon>
        <taxon>metagenomes</taxon>
        <taxon>ecological metagenomes</taxon>
    </lineage>
</organism>
<comment type="caution">
    <text evidence="2">The sequence shown here is derived from an EMBL/GenBank/DDBJ whole genome shotgun (WGS) entry which is preliminary data.</text>
</comment>
<name>X1PXF9_9ZZZZ</name>